<dbReference type="EMBL" id="MFDD01000002">
    <property type="protein sequence ID" value="OGE41233.1"/>
    <property type="molecule type" value="Genomic_DNA"/>
</dbReference>
<dbReference type="Proteomes" id="UP000177328">
    <property type="component" value="Unassembled WGS sequence"/>
</dbReference>
<protein>
    <submittedName>
        <fullName evidence="1">Uncharacterized protein</fullName>
    </submittedName>
</protein>
<sequence>MSNKETTAPPPQRLNDTEYHQLLELGYAELIKEADASARAQWADTHSDPIIEQWRVMVGEYILQVGHPPRLGGCLIIGGMETVVTSDMNPDKPLAARVINMNLSRTSETLQFSVDYTMPARRSSARLDEIAITSRFLTPQRQQIQHRLLFNGPSLVYWARNGIVGLDRSPKRPST</sequence>
<name>A0A1F5KJY6_9BACT</name>
<reference evidence="1 2" key="1">
    <citation type="journal article" date="2016" name="Nat. Commun.">
        <title>Thousands of microbial genomes shed light on interconnected biogeochemical processes in an aquifer system.</title>
        <authorList>
            <person name="Anantharaman K."/>
            <person name="Brown C.T."/>
            <person name="Hug L.A."/>
            <person name="Sharon I."/>
            <person name="Castelle C.J."/>
            <person name="Probst A.J."/>
            <person name="Thomas B.C."/>
            <person name="Singh A."/>
            <person name="Wilkins M.J."/>
            <person name="Karaoz U."/>
            <person name="Brodie E.L."/>
            <person name="Williams K.H."/>
            <person name="Hubbard S.S."/>
            <person name="Banfield J.F."/>
        </authorList>
    </citation>
    <scope>NUCLEOTIDE SEQUENCE [LARGE SCALE GENOMIC DNA]</scope>
</reference>
<accession>A0A1F5KJY6</accession>
<evidence type="ECO:0000313" key="1">
    <source>
        <dbReference type="EMBL" id="OGE41233.1"/>
    </source>
</evidence>
<comment type="caution">
    <text evidence="1">The sequence shown here is derived from an EMBL/GenBank/DDBJ whole genome shotgun (WGS) entry which is preliminary data.</text>
</comment>
<evidence type="ECO:0000313" key="2">
    <source>
        <dbReference type="Proteomes" id="UP000177328"/>
    </source>
</evidence>
<dbReference type="AlphaFoldDB" id="A0A1F5KJY6"/>
<organism evidence="1 2">
    <name type="scientific">Candidatus Daviesbacteria bacterium RIFCSPHIGHO2_02_FULL_43_12</name>
    <dbReference type="NCBI Taxonomy" id="1797776"/>
    <lineage>
        <taxon>Bacteria</taxon>
        <taxon>Candidatus Daviesiibacteriota</taxon>
    </lineage>
</organism>
<proteinExistence type="predicted"/>
<gene>
    <name evidence="1" type="ORF">A3D25_01745</name>
</gene>